<accession>A0A0Q3SQJ6</accession>
<name>A0A0Q3SQJ6_9HYPH</name>
<dbReference type="STRING" id="53254.SAMN05660750_00650"/>
<evidence type="ECO:0000259" key="1">
    <source>
        <dbReference type="Pfam" id="PF02538"/>
    </source>
</evidence>
<feature type="domain" description="Hydantoinase B/oxoprolinase" evidence="1">
    <location>
        <begin position="5"/>
        <end position="529"/>
    </location>
</feature>
<dbReference type="Proteomes" id="UP000051562">
    <property type="component" value="Unassembled WGS sequence"/>
</dbReference>
<dbReference type="InterPro" id="IPR003692">
    <property type="entry name" value="Hydantoinase_B"/>
</dbReference>
<evidence type="ECO:0000313" key="2">
    <source>
        <dbReference type="EMBL" id="KQK27738.1"/>
    </source>
</evidence>
<dbReference type="RefSeq" id="WP_055731005.1">
    <property type="nucleotide sequence ID" value="NZ_LMAR01000094.1"/>
</dbReference>
<evidence type="ECO:0000313" key="3">
    <source>
        <dbReference type="Proteomes" id="UP000051562"/>
    </source>
</evidence>
<dbReference type="PANTHER" id="PTHR11365">
    <property type="entry name" value="5-OXOPROLINASE RELATED"/>
    <property type="match status" value="1"/>
</dbReference>
<keyword evidence="3" id="KW-1185">Reference proteome</keyword>
<proteinExistence type="predicted"/>
<dbReference type="GO" id="GO:0017168">
    <property type="term" value="F:5-oxoprolinase (ATP-hydrolyzing) activity"/>
    <property type="evidence" value="ECO:0007669"/>
    <property type="project" value="TreeGrafter"/>
</dbReference>
<dbReference type="PANTHER" id="PTHR11365:SF23">
    <property type="entry name" value="HYPOTHETICAL 5-OXOPROLINASE (EUROFUNG)-RELATED"/>
    <property type="match status" value="1"/>
</dbReference>
<comment type="caution">
    <text evidence="2">The sequence shown here is derived from an EMBL/GenBank/DDBJ whole genome shotgun (WGS) entry which is preliminary data.</text>
</comment>
<organism evidence="2 3">
    <name type="scientific">Bosea thiooxidans</name>
    <dbReference type="NCBI Taxonomy" id="53254"/>
    <lineage>
        <taxon>Bacteria</taxon>
        <taxon>Pseudomonadati</taxon>
        <taxon>Pseudomonadota</taxon>
        <taxon>Alphaproteobacteria</taxon>
        <taxon>Hyphomicrobiales</taxon>
        <taxon>Boseaceae</taxon>
        <taxon>Bosea</taxon>
    </lineage>
</organism>
<dbReference type="GO" id="GO:0005829">
    <property type="term" value="C:cytosol"/>
    <property type="evidence" value="ECO:0007669"/>
    <property type="project" value="TreeGrafter"/>
</dbReference>
<reference evidence="2 3" key="1">
    <citation type="submission" date="2015-10" db="EMBL/GenBank/DDBJ databases">
        <title>Draft genome of Bosea thiooxidans.</title>
        <authorList>
            <person name="Wang X."/>
        </authorList>
    </citation>
    <scope>NUCLEOTIDE SEQUENCE [LARGE SCALE GENOMIC DNA]</scope>
    <source>
        <strain evidence="2 3">CGMCC 9174</strain>
    </source>
</reference>
<dbReference type="Pfam" id="PF02538">
    <property type="entry name" value="Hydantoinase_B"/>
    <property type="match status" value="1"/>
</dbReference>
<dbReference type="GO" id="GO:0006749">
    <property type="term" value="P:glutathione metabolic process"/>
    <property type="evidence" value="ECO:0007669"/>
    <property type="project" value="TreeGrafter"/>
</dbReference>
<dbReference type="InterPro" id="IPR045079">
    <property type="entry name" value="Oxoprolinase-like"/>
</dbReference>
<sequence>MRTIDPVTLAVLKGRLEQVADEMDATLYRSAFNPIIAEARDACHGLYHARTGATLVQGTKGLPIFVGAMAFAVKAVIDKVAAEGGLQEGDIFLFNDPYDGGTHLNDFRLVQPVFRGGELFCWLASVGHWLDIGGNVPGNFNARATESFQEGVRIPPVKVVRAGVLDNDIVSILAANSRVPQSNWGDMNGQLNALALGSRRLGALLDEYGEDTVEAAFTAFSAGAEAMMRENIGALPDGTWSFEDYLDNDGIDDAPLTIALDLTIAGSEMTLDFSRSSPPCKGPLNIAYSTAVACCYVALKHVFTEVPANAGCLAPIRFVIPETTLLGVKAPKPVGGYTETILRVIGVLFGALGKVAPERAMAAPFGTINALSLAGARPQGGRFVMFSFFGGGLGGNPESDGLNHANNPISTATIPPVEILEASYPVMFTQWALRPDSAGPGRHRGGVGAIYEIETLAEGTTDVFLLGERGKYAPFGVLGGGEAGLNSFAWQTQDGEASPPLVSKVTDVRIGPGQRVTLRTPGGGGYGSPLERPAVRVARDVALGFVSIAAARDSYGVVIATDGSVDEAATVRLRQEKTA</sequence>
<dbReference type="EMBL" id="LMAR01000094">
    <property type="protein sequence ID" value="KQK27738.1"/>
    <property type="molecule type" value="Genomic_DNA"/>
</dbReference>
<gene>
    <name evidence="2" type="ORF">ARD30_25470</name>
</gene>
<protein>
    <submittedName>
        <fullName evidence="2">Hydantoin utilization protein B</fullName>
    </submittedName>
</protein>
<dbReference type="AlphaFoldDB" id="A0A0Q3SQJ6"/>